<dbReference type="OrthoDB" id="4755622at2759"/>
<evidence type="ECO:0000256" key="1">
    <source>
        <dbReference type="SAM" id="MobiDB-lite"/>
    </source>
</evidence>
<feature type="region of interest" description="Disordered" evidence="1">
    <location>
        <begin position="124"/>
        <end position="221"/>
    </location>
</feature>
<feature type="compositionally biased region" description="Basic and acidic residues" evidence="1">
    <location>
        <begin position="125"/>
        <end position="135"/>
    </location>
</feature>
<feature type="region of interest" description="Disordered" evidence="1">
    <location>
        <begin position="459"/>
        <end position="486"/>
    </location>
</feature>
<protein>
    <submittedName>
        <fullName evidence="2">Uncharacterized protein</fullName>
    </submittedName>
</protein>
<name>A0A177BZ35_9PLEO</name>
<feature type="compositionally biased region" description="Polar residues" evidence="1">
    <location>
        <begin position="141"/>
        <end position="154"/>
    </location>
</feature>
<evidence type="ECO:0000313" key="3">
    <source>
        <dbReference type="Proteomes" id="UP000077069"/>
    </source>
</evidence>
<dbReference type="AlphaFoldDB" id="A0A177BZ35"/>
<sequence length="486" mass="53318">MSSPKPTPIPTTPLRAARFQSATPGSSVSMRAQCSDNPADFAIVKIHTAKCSICDRRNATDKMRRCKGCTWQICRPCQIQREDNGRSLAHGNSMTATPTASTARRRVFPPTEIKDPQAEAALAKVKKEMAEEAPAKKKTGKSTVAAQEITTPPSRNERTKLQRKAKKNRGLAEVETESDDGDDNEVLVRDQLSPFGGPGSKRRLDFQDASSANEDSPNKRARMEWPERMKAPTPLPAEWDMTPQEKANLQEKIYANLAGANGLRSSQHPSTMKDRFGVDTVPSRAYPGTHAQGQPVVYLSTSTPRSRQVLIPKTISRNGKPRKSGDKLVAEIQEKVRIKLHERYGWTYTGAPPAATDTPPDELPAREPRQGTLRDLVDDEVRTLHHNLGLDEDQQTELVAAMKGAARKWGNDIVKSMPAGFKTIAKPGLDLALEYLTYAQQQRVVALVQMQAGNKLKEFEAEGTPSSVDAQGVGGPENVDGSQGER</sequence>
<feature type="compositionally biased region" description="Polar residues" evidence="1">
    <location>
        <begin position="20"/>
        <end position="30"/>
    </location>
</feature>
<dbReference type="EMBL" id="KV441560">
    <property type="protein sequence ID" value="OAF99958.1"/>
    <property type="molecule type" value="Genomic_DNA"/>
</dbReference>
<proteinExistence type="predicted"/>
<accession>A0A177BZ35</accession>
<feature type="compositionally biased region" description="Pro residues" evidence="1">
    <location>
        <begin position="1"/>
        <end position="11"/>
    </location>
</feature>
<dbReference type="InParanoid" id="A0A177BZ35"/>
<dbReference type="GeneID" id="28768740"/>
<evidence type="ECO:0000313" key="2">
    <source>
        <dbReference type="EMBL" id="OAF99958.1"/>
    </source>
</evidence>
<feature type="region of interest" description="Disordered" evidence="1">
    <location>
        <begin position="1"/>
        <end position="30"/>
    </location>
</feature>
<gene>
    <name evidence="2" type="ORF">CC84DRAFT_1263711</name>
</gene>
<reference evidence="2 3" key="1">
    <citation type="submission" date="2016-05" db="EMBL/GenBank/DDBJ databases">
        <title>Comparative analysis of secretome profiles of manganese(II)-oxidizing ascomycete fungi.</title>
        <authorList>
            <consortium name="DOE Joint Genome Institute"/>
            <person name="Zeiner C.A."/>
            <person name="Purvine S.O."/>
            <person name="Zink E.M."/>
            <person name="Wu S."/>
            <person name="Pasa-Tolic L."/>
            <person name="Chaput D.L."/>
            <person name="Haridas S."/>
            <person name="Grigoriev I.V."/>
            <person name="Santelli C.M."/>
            <person name="Hansel C.M."/>
        </authorList>
    </citation>
    <scope>NUCLEOTIDE SEQUENCE [LARGE SCALE GENOMIC DNA]</scope>
    <source>
        <strain evidence="2 3">AP3s5-JAC2a</strain>
    </source>
</reference>
<feature type="compositionally biased region" description="Acidic residues" evidence="1">
    <location>
        <begin position="174"/>
        <end position="185"/>
    </location>
</feature>
<organism evidence="2 3">
    <name type="scientific">Paraphaeosphaeria sporulosa</name>
    <dbReference type="NCBI Taxonomy" id="1460663"/>
    <lineage>
        <taxon>Eukaryota</taxon>
        <taxon>Fungi</taxon>
        <taxon>Dikarya</taxon>
        <taxon>Ascomycota</taxon>
        <taxon>Pezizomycotina</taxon>
        <taxon>Dothideomycetes</taxon>
        <taxon>Pleosporomycetidae</taxon>
        <taxon>Pleosporales</taxon>
        <taxon>Massarineae</taxon>
        <taxon>Didymosphaeriaceae</taxon>
        <taxon>Paraphaeosphaeria</taxon>
    </lineage>
</organism>
<dbReference type="Proteomes" id="UP000077069">
    <property type="component" value="Unassembled WGS sequence"/>
</dbReference>
<dbReference type="RefSeq" id="XP_018030324.1">
    <property type="nucleotide sequence ID" value="XM_018185254.1"/>
</dbReference>
<keyword evidence="3" id="KW-1185">Reference proteome</keyword>